<evidence type="ECO:0000256" key="1">
    <source>
        <dbReference type="ARBA" id="ARBA00012787"/>
    </source>
</evidence>
<keyword evidence="7" id="KW-1185">Reference proteome</keyword>
<dbReference type="GeneID" id="32901594"/>
<dbReference type="Pfam" id="PF21238">
    <property type="entry name" value="Pus10_C"/>
    <property type="match status" value="1"/>
</dbReference>
<keyword evidence="3 6" id="KW-0413">Isomerase</keyword>
<dbReference type="GO" id="GO:0031119">
    <property type="term" value="P:tRNA pseudouridine synthesis"/>
    <property type="evidence" value="ECO:0007669"/>
    <property type="project" value="TreeGrafter"/>
</dbReference>
<evidence type="ECO:0000256" key="2">
    <source>
        <dbReference type="ARBA" id="ARBA00022694"/>
    </source>
</evidence>
<protein>
    <recommendedName>
        <fullName evidence="1">tRNA pseudouridine(55) synthase</fullName>
        <ecNumber evidence="1">5.4.99.25</ecNumber>
    </recommendedName>
</protein>
<feature type="domain" description="Pus10 THUMP" evidence="5">
    <location>
        <begin position="72"/>
        <end position="145"/>
    </location>
</feature>
<dbReference type="GO" id="GO:0160148">
    <property type="term" value="F:tRNA pseudouridine(55) synthase activity"/>
    <property type="evidence" value="ECO:0007669"/>
    <property type="project" value="UniProtKB-EC"/>
</dbReference>
<dbReference type="InterPro" id="IPR048741">
    <property type="entry name" value="Pus10-like_C"/>
</dbReference>
<keyword evidence="2" id="KW-0819">tRNA processing</keyword>
<dbReference type="EC" id="5.4.99.25" evidence="1"/>
<name>A0A2Z2HL96_9ARCH</name>
<dbReference type="KEGG" id="nct:NMSP_1142"/>
<dbReference type="PANTHER" id="PTHR21568:SF0">
    <property type="entry name" value="TRNA PSEUDOURIDINE SYNTHASE PUS10"/>
    <property type="match status" value="1"/>
</dbReference>
<evidence type="ECO:0000313" key="7">
    <source>
        <dbReference type="Proteomes" id="UP000249949"/>
    </source>
</evidence>
<accession>A0A2Z2HL96</accession>
<proteinExistence type="predicted"/>
<dbReference type="EMBL" id="CP021324">
    <property type="protein sequence ID" value="ARS64758.1"/>
    <property type="molecule type" value="Genomic_DNA"/>
</dbReference>
<evidence type="ECO:0000313" key="6">
    <source>
        <dbReference type="EMBL" id="ARS64758.1"/>
    </source>
</evidence>
<dbReference type="InterPro" id="IPR055174">
    <property type="entry name" value="Pus10_THUMP_arc"/>
</dbReference>
<organism evidence="6 7">
    <name type="scientific">Candidatus Nitrosomarinus catalinensis</name>
    <dbReference type="NCBI Taxonomy" id="1898749"/>
    <lineage>
        <taxon>Archaea</taxon>
        <taxon>Nitrososphaerota</taxon>
        <taxon>Nitrososphaeria</taxon>
        <taxon>Nitrosopumilales</taxon>
        <taxon>Nitrosopumilaceae</taxon>
        <taxon>Candidatus Nitrosomarinus</taxon>
    </lineage>
</organism>
<gene>
    <name evidence="6" type="ORF">NMSP_1142</name>
</gene>
<evidence type="ECO:0000259" key="5">
    <source>
        <dbReference type="Pfam" id="PF22023"/>
    </source>
</evidence>
<dbReference type="NCBIfam" id="TIGR01213">
    <property type="entry name" value="pseudo_Pus10arc"/>
    <property type="match status" value="1"/>
</dbReference>
<feature type="domain" description="Pus10-like C-terminal" evidence="4">
    <location>
        <begin position="160"/>
        <end position="378"/>
    </location>
</feature>
<sequence length="384" mass="43480">MSNYSTVLSTSSKIIKKYHLCDYCLGRLFTKQLHLSSNKLLGKKLKNGYDSNLSCYICKNLFDNLDHFLKLMIDSSFDYTFRTFSIGTIIKPSIVDRDDALKSEFKLRGIDGIKSNITKELGKLFSKKTKKIVNYDDPEIIFTVNLKEHSCNLRSKPIVISGRYTKSKRGYSQKQKSCENCSGKGCRTCNFHGISEFNSIEGVISKLIFKKFGGTTTKFTWIGGEDKSSLVLGSGRPFIVKLQNPSKRKTKLSDYVSDYVSIFNLKIVDDSPKTPLKFSSLVTIKISTDSKFDSRCLKKLKNLKNYPIIVSEKSGKSYEKKIFDINYKKTSDQIILVKIRVEGGLPIKRFVIGNDITPNVSETIGTNCIADEFDFLEIVVNDNN</sequence>
<dbReference type="RefSeq" id="WP_086907812.1">
    <property type="nucleotide sequence ID" value="NZ_CP021324.1"/>
</dbReference>
<dbReference type="Proteomes" id="UP000249949">
    <property type="component" value="Chromosome"/>
</dbReference>
<evidence type="ECO:0000259" key="4">
    <source>
        <dbReference type="Pfam" id="PF21238"/>
    </source>
</evidence>
<dbReference type="Pfam" id="PF22023">
    <property type="entry name" value="Pus10_THUMP_arc"/>
    <property type="match status" value="1"/>
</dbReference>
<dbReference type="Gene3D" id="3.30.70.2510">
    <property type="match status" value="1"/>
</dbReference>
<dbReference type="InterPro" id="IPR039894">
    <property type="entry name" value="Pus10-like"/>
</dbReference>
<dbReference type="PANTHER" id="PTHR21568">
    <property type="entry name" value="TRNA PSEUDOURIDINE SYNTHASE PUS10"/>
    <property type="match status" value="1"/>
</dbReference>
<dbReference type="AlphaFoldDB" id="A0A2Z2HL96"/>
<dbReference type="OrthoDB" id="10348at2157"/>
<reference evidence="6 7" key="1">
    <citation type="journal article" date="2017" name="Environ. Microbiol.">
        <title>Genome and epigenome of a novel marine Thaumarchaeota strain suggest viral infection, phosphorothioation DNA modification and multiple restriction systems.</title>
        <authorList>
            <person name="Ahlgren N.A."/>
            <person name="Chen Y."/>
            <person name="Needham D.M."/>
            <person name="Parada A.E."/>
            <person name="Sachdeva R."/>
            <person name="Trinh V."/>
            <person name="Chen T."/>
            <person name="Fuhrman J.A."/>
        </authorList>
    </citation>
    <scope>NUCLEOTIDE SEQUENCE [LARGE SCALE GENOMIC DNA]</scope>
    <source>
        <strain evidence="6 7">SPOT01</strain>
    </source>
</reference>
<evidence type="ECO:0000256" key="3">
    <source>
        <dbReference type="ARBA" id="ARBA00023235"/>
    </source>
</evidence>